<feature type="transmembrane region" description="Helical" evidence="2">
    <location>
        <begin position="233"/>
        <end position="253"/>
    </location>
</feature>
<dbReference type="InterPro" id="IPR010331">
    <property type="entry name" value="ExoD"/>
</dbReference>
<dbReference type="AlphaFoldDB" id="A0A518B5X7"/>
<name>A0A518B5X7_9BACT</name>
<feature type="transmembrane region" description="Helical" evidence="2">
    <location>
        <begin position="188"/>
        <end position="213"/>
    </location>
</feature>
<sequence>MTSNAVAMNQQQSETVEPDATCEVDEPDATTNPHDPDNTDRDAEESSDQTDDQERSGSDEKPTTIKGVLDQLKQSAESSDDESIDAGDVRDAFGGRAHGPLLFIPALLALIPIIGGIPGASILTATLIICVAVQMFIGQQGIWLPKRVAEASISTEKLIKACDKSKRYLGWLDKLIHHRLGFLTKSPFSYVTPIICIALALTMFPLALVPAGVSAPAAAILLLSLGLVGEDGVMILLGWAGSIGCLWLAWAFFPF</sequence>
<keyword evidence="2" id="KW-1133">Transmembrane helix</keyword>
<reference evidence="3 4" key="1">
    <citation type="submission" date="2019-02" db="EMBL/GenBank/DDBJ databases">
        <title>Deep-cultivation of Planctomycetes and their phenomic and genomic characterization uncovers novel biology.</title>
        <authorList>
            <person name="Wiegand S."/>
            <person name="Jogler M."/>
            <person name="Boedeker C."/>
            <person name="Pinto D."/>
            <person name="Vollmers J."/>
            <person name="Rivas-Marin E."/>
            <person name="Kohn T."/>
            <person name="Peeters S.H."/>
            <person name="Heuer A."/>
            <person name="Rast P."/>
            <person name="Oberbeckmann S."/>
            <person name="Bunk B."/>
            <person name="Jeske O."/>
            <person name="Meyerdierks A."/>
            <person name="Storesund J.E."/>
            <person name="Kallscheuer N."/>
            <person name="Luecker S."/>
            <person name="Lage O.M."/>
            <person name="Pohl T."/>
            <person name="Merkel B.J."/>
            <person name="Hornburger P."/>
            <person name="Mueller R.-W."/>
            <person name="Bruemmer F."/>
            <person name="Labrenz M."/>
            <person name="Spormann A.M."/>
            <person name="Op den Camp H."/>
            <person name="Overmann J."/>
            <person name="Amann R."/>
            <person name="Jetten M.S.M."/>
            <person name="Mascher T."/>
            <person name="Medema M.H."/>
            <person name="Devos D.P."/>
            <person name="Kaster A.-K."/>
            <person name="Ovreas L."/>
            <person name="Rohde M."/>
            <person name="Galperin M.Y."/>
            <person name="Jogler C."/>
        </authorList>
    </citation>
    <scope>NUCLEOTIDE SEQUENCE [LARGE SCALE GENOMIC DNA]</scope>
    <source>
        <strain evidence="3 4">Pan216</strain>
    </source>
</reference>
<accession>A0A518B5X7</accession>
<gene>
    <name evidence="3" type="ORF">Pan216_32330</name>
</gene>
<dbReference type="KEGG" id="knv:Pan216_32330"/>
<keyword evidence="4" id="KW-1185">Reference proteome</keyword>
<dbReference type="PANTHER" id="PTHR41795">
    <property type="entry name" value="EXOPOLYSACCHARIDE SYNTHESIS PROTEIN"/>
    <property type="match status" value="1"/>
</dbReference>
<proteinExistence type="predicted"/>
<feature type="compositionally biased region" description="Basic and acidic residues" evidence="1">
    <location>
        <begin position="52"/>
        <end position="63"/>
    </location>
</feature>
<feature type="compositionally biased region" description="Acidic residues" evidence="1">
    <location>
        <begin position="16"/>
        <end position="28"/>
    </location>
</feature>
<dbReference type="RefSeq" id="WP_145259068.1">
    <property type="nucleotide sequence ID" value="NZ_CP036279.1"/>
</dbReference>
<dbReference type="Pfam" id="PF06055">
    <property type="entry name" value="ExoD"/>
    <property type="match status" value="1"/>
</dbReference>
<evidence type="ECO:0000256" key="2">
    <source>
        <dbReference type="SAM" id="Phobius"/>
    </source>
</evidence>
<dbReference type="EMBL" id="CP036279">
    <property type="protein sequence ID" value="QDU62366.1"/>
    <property type="molecule type" value="Genomic_DNA"/>
</dbReference>
<evidence type="ECO:0000313" key="4">
    <source>
        <dbReference type="Proteomes" id="UP000317093"/>
    </source>
</evidence>
<feature type="compositionally biased region" description="Polar residues" evidence="1">
    <location>
        <begin position="1"/>
        <end position="15"/>
    </location>
</feature>
<feature type="compositionally biased region" description="Acidic residues" evidence="1">
    <location>
        <begin position="42"/>
        <end position="51"/>
    </location>
</feature>
<evidence type="ECO:0000256" key="1">
    <source>
        <dbReference type="SAM" id="MobiDB-lite"/>
    </source>
</evidence>
<feature type="transmembrane region" description="Helical" evidence="2">
    <location>
        <begin position="120"/>
        <end position="137"/>
    </location>
</feature>
<evidence type="ECO:0000313" key="3">
    <source>
        <dbReference type="EMBL" id="QDU62366.1"/>
    </source>
</evidence>
<organism evidence="3 4">
    <name type="scientific">Kolteria novifilia</name>
    <dbReference type="NCBI Taxonomy" id="2527975"/>
    <lineage>
        <taxon>Bacteria</taxon>
        <taxon>Pseudomonadati</taxon>
        <taxon>Planctomycetota</taxon>
        <taxon>Planctomycetia</taxon>
        <taxon>Kolteriales</taxon>
        <taxon>Kolteriaceae</taxon>
        <taxon>Kolteria</taxon>
    </lineage>
</organism>
<dbReference type="OrthoDB" id="7949130at2"/>
<protein>
    <submittedName>
        <fullName evidence="3">Exopolysaccharide synthesis, ExoD</fullName>
    </submittedName>
</protein>
<feature type="region of interest" description="Disordered" evidence="1">
    <location>
        <begin position="1"/>
        <end position="66"/>
    </location>
</feature>
<keyword evidence="2" id="KW-0812">Transmembrane</keyword>
<keyword evidence="2" id="KW-0472">Membrane</keyword>
<dbReference type="PANTHER" id="PTHR41795:SF1">
    <property type="entry name" value="EXOPOLYSACCHARIDE SYNTHESIS PROTEIN"/>
    <property type="match status" value="1"/>
</dbReference>
<dbReference type="Proteomes" id="UP000317093">
    <property type="component" value="Chromosome"/>
</dbReference>